<dbReference type="PANTHER" id="PTHR10357:SF210">
    <property type="entry name" value="MALTODEXTRIN GLUCOSIDASE"/>
    <property type="match status" value="1"/>
</dbReference>
<evidence type="ECO:0000256" key="2">
    <source>
        <dbReference type="ARBA" id="ARBA00023295"/>
    </source>
</evidence>
<dbReference type="InterPro" id="IPR006047">
    <property type="entry name" value="GH13_cat_dom"/>
</dbReference>
<dbReference type="Pfam" id="PF00128">
    <property type="entry name" value="Alpha-amylase"/>
    <property type="match status" value="1"/>
</dbReference>
<dbReference type="SUPFAM" id="SSF51445">
    <property type="entry name" value="(Trans)glycosidases"/>
    <property type="match status" value="1"/>
</dbReference>
<accession>D2KFQ3</accession>
<proteinExistence type="predicted"/>
<dbReference type="InterPro" id="IPR017853">
    <property type="entry name" value="GH"/>
</dbReference>
<evidence type="ECO:0000313" key="4">
    <source>
        <dbReference type="EMBL" id="ACZ98655.1"/>
    </source>
</evidence>
<feature type="non-terminal residue" evidence="4">
    <location>
        <position position="98"/>
    </location>
</feature>
<evidence type="ECO:0000256" key="1">
    <source>
        <dbReference type="ARBA" id="ARBA00022801"/>
    </source>
</evidence>
<dbReference type="Gene3D" id="3.20.20.80">
    <property type="entry name" value="Glycosidases"/>
    <property type="match status" value="1"/>
</dbReference>
<dbReference type="EMBL" id="GU211331">
    <property type="protein sequence ID" value="ACZ98655.1"/>
    <property type="molecule type" value="Genomic_DNA"/>
</dbReference>
<dbReference type="GO" id="GO:0016798">
    <property type="term" value="F:hydrolase activity, acting on glycosyl bonds"/>
    <property type="evidence" value="ECO:0007669"/>
    <property type="project" value="UniProtKB-KW"/>
</dbReference>
<evidence type="ECO:0000259" key="3">
    <source>
        <dbReference type="Pfam" id="PF00128"/>
    </source>
</evidence>
<dbReference type="PANTHER" id="PTHR10357">
    <property type="entry name" value="ALPHA-AMYLASE FAMILY MEMBER"/>
    <property type="match status" value="1"/>
</dbReference>
<feature type="domain" description="Glycosyl hydrolase family 13 catalytic" evidence="3">
    <location>
        <begin position="1"/>
        <end position="86"/>
    </location>
</feature>
<dbReference type="CAZy" id="GH13">
    <property type="family name" value="Glycoside Hydrolase Family 13"/>
</dbReference>
<protein>
    <submittedName>
        <fullName evidence="4">Amylase</fullName>
    </submittedName>
</protein>
<keyword evidence="2" id="KW-0326">Glycosidase</keyword>
<dbReference type="GO" id="GO:0005975">
    <property type="term" value="P:carbohydrate metabolic process"/>
    <property type="evidence" value="ECO:0007669"/>
    <property type="project" value="InterPro"/>
</dbReference>
<organism evidence="4">
    <name type="scientific">Cellulosilyticum ruminicola</name>
    <dbReference type="NCBI Taxonomy" id="425254"/>
    <lineage>
        <taxon>Bacteria</taxon>
        <taxon>Bacillati</taxon>
        <taxon>Bacillota</taxon>
        <taxon>Clostridia</taxon>
        <taxon>Lachnospirales</taxon>
        <taxon>Cellulosilyticaceae</taxon>
        <taxon>Cellulosilyticum</taxon>
    </lineage>
</organism>
<reference evidence="4" key="1">
    <citation type="journal article" date="2010" name="Appl. Environ. Microbiol.">
        <title>Cellulosilyticum ruminicola, a newly described rumen bacterium that possesses redundant fibrolytic-protein-encoding genes and degrades lignocellulose with multiple carbohydrate- borne fibrolytic enzymes.</title>
        <authorList>
            <person name="Cai S."/>
            <person name="Li J."/>
            <person name="Hu F.Z."/>
            <person name="Zhang K."/>
            <person name="Luo Y."/>
            <person name="Janto B."/>
            <person name="Boissy R."/>
            <person name="Ehrlich G."/>
            <person name="Dong X."/>
        </authorList>
    </citation>
    <scope>NUCLEOTIDE SEQUENCE</scope>
    <source>
        <strain evidence="4">CGMCC 1.5065</strain>
    </source>
</reference>
<dbReference type="AlphaFoldDB" id="D2KFQ3"/>
<sequence length="98" mass="11494">MPKFNTNNEVVKAYLISVCEYWVKTYKVDGIRLDVANEVSHSFCKELRRKLKALNSEIYILGEIWNDAINWLRGDEFDAVMSYPLGENITNFWTRGNK</sequence>
<name>D2KFQ3_9FIRM</name>
<keyword evidence="1" id="KW-0378">Hydrolase</keyword>